<dbReference type="InterPro" id="IPR036890">
    <property type="entry name" value="HATPase_C_sf"/>
</dbReference>
<evidence type="ECO:0000256" key="2">
    <source>
        <dbReference type="ARBA" id="ARBA00012438"/>
    </source>
</evidence>
<dbReference type="InterPro" id="IPR004358">
    <property type="entry name" value="Sig_transdc_His_kin-like_C"/>
</dbReference>
<evidence type="ECO:0000259" key="12">
    <source>
        <dbReference type="PROSITE" id="PS50113"/>
    </source>
</evidence>
<dbReference type="EC" id="2.7.13.3" evidence="2"/>
<dbReference type="InterPro" id="IPR013656">
    <property type="entry name" value="PAS_4"/>
</dbReference>
<dbReference type="InterPro" id="IPR001789">
    <property type="entry name" value="Sig_transdc_resp-reg_receiver"/>
</dbReference>
<dbReference type="PRINTS" id="PR00344">
    <property type="entry name" value="BCTRLSENSOR"/>
</dbReference>
<dbReference type="PROSITE" id="PS50109">
    <property type="entry name" value="HIS_KIN"/>
    <property type="match status" value="1"/>
</dbReference>
<dbReference type="SMART" id="SM00387">
    <property type="entry name" value="HATPase_c"/>
    <property type="match status" value="1"/>
</dbReference>
<evidence type="ECO:0000259" key="10">
    <source>
        <dbReference type="PROSITE" id="PS50110"/>
    </source>
</evidence>
<evidence type="ECO:0000256" key="3">
    <source>
        <dbReference type="ARBA" id="ARBA00022553"/>
    </source>
</evidence>
<dbReference type="Pfam" id="PF00512">
    <property type="entry name" value="HisKA"/>
    <property type="match status" value="1"/>
</dbReference>
<keyword evidence="8" id="KW-1133">Transmembrane helix</keyword>
<dbReference type="SUPFAM" id="SSF47384">
    <property type="entry name" value="Homodimeric domain of signal transducing histidine kinase"/>
    <property type="match status" value="1"/>
</dbReference>
<dbReference type="SMART" id="SM00388">
    <property type="entry name" value="HisKA"/>
    <property type="match status" value="1"/>
</dbReference>
<evidence type="ECO:0000313" key="14">
    <source>
        <dbReference type="Proteomes" id="UP000192917"/>
    </source>
</evidence>
<keyword evidence="8" id="KW-0812">Transmembrane</keyword>
<dbReference type="InterPro" id="IPR005467">
    <property type="entry name" value="His_kinase_dom"/>
</dbReference>
<dbReference type="Pfam" id="PF12860">
    <property type="entry name" value="PAS_7"/>
    <property type="match status" value="1"/>
</dbReference>
<dbReference type="SMART" id="SM00091">
    <property type="entry name" value="PAS"/>
    <property type="match status" value="2"/>
</dbReference>
<dbReference type="STRING" id="560819.SAMN05428998_1212"/>
<evidence type="ECO:0000259" key="11">
    <source>
        <dbReference type="PROSITE" id="PS50112"/>
    </source>
</evidence>
<evidence type="ECO:0000256" key="1">
    <source>
        <dbReference type="ARBA" id="ARBA00000085"/>
    </source>
</evidence>
<dbReference type="InterPro" id="IPR000700">
    <property type="entry name" value="PAS-assoc_C"/>
</dbReference>
<dbReference type="Gene3D" id="3.40.50.2300">
    <property type="match status" value="1"/>
</dbReference>
<evidence type="ECO:0000259" key="9">
    <source>
        <dbReference type="PROSITE" id="PS50109"/>
    </source>
</evidence>
<dbReference type="Pfam" id="PF00072">
    <property type="entry name" value="Response_reg"/>
    <property type="match status" value="1"/>
</dbReference>
<dbReference type="InterPro" id="IPR003594">
    <property type="entry name" value="HATPase_dom"/>
</dbReference>
<feature type="domain" description="PAC" evidence="12">
    <location>
        <begin position="273"/>
        <end position="325"/>
    </location>
</feature>
<dbReference type="InterPro" id="IPR003661">
    <property type="entry name" value="HisK_dim/P_dom"/>
</dbReference>
<evidence type="ECO:0000313" key="13">
    <source>
        <dbReference type="EMBL" id="SMF56463.1"/>
    </source>
</evidence>
<dbReference type="EMBL" id="FWZX01000021">
    <property type="protein sequence ID" value="SMF56463.1"/>
    <property type="molecule type" value="Genomic_DNA"/>
</dbReference>
<dbReference type="InterPro" id="IPR000014">
    <property type="entry name" value="PAS"/>
</dbReference>
<dbReference type="CDD" id="cd00130">
    <property type="entry name" value="PAS"/>
    <property type="match status" value="1"/>
</dbReference>
<dbReference type="CDD" id="cd16922">
    <property type="entry name" value="HATPase_EvgS-ArcB-TorS-like"/>
    <property type="match status" value="1"/>
</dbReference>
<accession>A0A1Y6CI88</accession>
<keyword evidence="8" id="KW-0472">Membrane</keyword>
<dbReference type="SMART" id="SM00448">
    <property type="entry name" value="REC"/>
    <property type="match status" value="1"/>
</dbReference>
<dbReference type="PANTHER" id="PTHR43047">
    <property type="entry name" value="TWO-COMPONENT HISTIDINE PROTEIN KINASE"/>
    <property type="match status" value="1"/>
</dbReference>
<dbReference type="InterPro" id="IPR036097">
    <property type="entry name" value="HisK_dim/P_sf"/>
</dbReference>
<dbReference type="PROSITE" id="PS50112">
    <property type="entry name" value="PAS"/>
    <property type="match status" value="1"/>
</dbReference>
<evidence type="ECO:0000256" key="8">
    <source>
        <dbReference type="SAM" id="Phobius"/>
    </source>
</evidence>
<dbReference type="RefSeq" id="WP_159460281.1">
    <property type="nucleotide sequence ID" value="NZ_FWZX01000021.1"/>
</dbReference>
<reference evidence="13 14" key="1">
    <citation type="submission" date="2017-04" db="EMBL/GenBank/DDBJ databases">
        <authorList>
            <person name="Afonso C.L."/>
            <person name="Miller P.J."/>
            <person name="Scott M.A."/>
            <person name="Spackman E."/>
            <person name="Goraichik I."/>
            <person name="Dimitrov K.M."/>
            <person name="Suarez D.L."/>
            <person name="Swayne D.E."/>
        </authorList>
    </citation>
    <scope>NUCLEOTIDE SEQUENCE [LARGE SCALE GENOMIC DNA]</scope>
    <source>
        <strain evidence="13 14">USBA 355</strain>
    </source>
</reference>
<keyword evidence="5 13" id="KW-0418">Kinase</keyword>
<dbReference type="FunFam" id="1.10.287.130:FF:000001">
    <property type="entry name" value="Two-component sensor histidine kinase"/>
    <property type="match status" value="1"/>
</dbReference>
<dbReference type="Pfam" id="PF08448">
    <property type="entry name" value="PAS_4"/>
    <property type="match status" value="1"/>
</dbReference>
<sequence>MGEVRVREASDLGLVIGVSAVAGLVVALLGGLTLAARRQNVRLKAEIAEREAVSRLLVENERQLREQSDLLRLTLESMGQGICVMDEGFRPLLWNKLASELSGVPLEMYERRASAAEMVEYQRTLPPPYVHIESNRRETKNFKARAIDGDRGLEDYYERAGHKPGMWIAATTRWMPDGRTVRIYQDISLRKQAEDSIRESEGRLRAIIDNSPNEISLADTAGRYTLVNRAIAEHQGHSPDEMVGLTAYDHFPRDLAEVVADQERRVLRTGAPCEREVELPVEGGGSYVGQMVKFPVMKEDGEIFAVGTITTDITALKQAEQGLQEAVAGSRRAQRLAEEANRAKSDFLSNMSHELRTPLNAIIGFTELVADDAARPVGEQHRNSLGYVLRASRHLLTLIDDVLDLAKIESSAVALAPEAVDAGQVVEECLSLARALAAPRGITVVPATLDVAAPPIHVDRTRFKQVLLNLLSNAVKYNRDGGRVIVETGRPAAGRLPIAVRDTGPGIAPELLDQLFDPFDRLGAEHSGIEGTGIGLTITKRLVEQMGGAIAVESRVGEGSVFRVEFPLSSETAAASSAREEADGPASPDLSGRVLYVEDNPANLELVRRIVSRHPGIAFSAAPTAEIGIAEARADPPDVILMDIDLPGMDGFQALEALAVAPETRHVPVIAVTAAATGSDIRRGQAAGFFDYLTKPIAAKRLIATVARALSPAAASGCLVVGDPPVNPAIARRRPG</sequence>
<dbReference type="SUPFAM" id="SSF55874">
    <property type="entry name" value="ATPase domain of HSP90 chaperone/DNA topoisomerase II/histidine kinase"/>
    <property type="match status" value="1"/>
</dbReference>
<dbReference type="CDD" id="cd00082">
    <property type="entry name" value="HisKA"/>
    <property type="match status" value="1"/>
</dbReference>
<dbReference type="PROSITE" id="PS50113">
    <property type="entry name" value="PAC"/>
    <property type="match status" value="1"/>
</dbReference>
<dbReference type="Pfam" id="PF02518">
    <property type="entry name" value="HATPase_c"/>
    <property type="match status" value="1"/>
</dbReference>
<feature type="domain" description="PAS" evidence="11">
    <location>
        <begin position="200"/>
        <end position="270"/>
    </location>
</feature>
<dbReference type="SUPFAM" id="SSF52172">
    <property type="entry name" value="CheY-like"/>
    <property type="match status" value="1"/>
</dbReference>
<dbReference type="InterPro" id="IPR035965">
    <property type="entry name" value="PAS-like_dom_sf"/>
</dbReference>
<dbReference type="SUPFAM" id="SSF55785">
    <property type="entry name" value="PYP-like sensor domain (PAS domain)"/>
    <property type="match status" value="2"/>
</dbReference>
<keyword evidence="14" id="KW-1185">Reference proteome</keyword>
<feature type="transmembrane region" description="Helical" evidence="8">
    <location>
        <begin position="12"/>
        <end position="35"/>
    </location>
</feature>
<keyword evidence="4" id="KW-0808">Transferase</keyword>
<keyword evidence="3 7" id="KW-0597">Phosphoprotein</keyword>
<dbReference type="Proteomes" id="UP000192917">
    <property type="component" value="Unassembled WGS sequence"/>
</dbReference>
<dbReference type="NCBIfam" id="TIGR00229">
    <property type="entry name" value="sensory_box"/>
    <property type="match status" value="1"/>
</dbReference>
<proteinExistence type="predicted"/>
<dbReference type="AlphaFoldDB" id="A0A1Y6CI88"/>
<protein>
    <recommendedName>
        <fullName evidence="2">histidine kinase</fullName>
        <ecNumber evidence="2">2.7.13.3</ecNumber>
    </recommendedName>
</protein>
<gene>
    <name evidence="13" type="ORF">SAMN05428998_1212</name>
</gene>
<evidence type="ECO:0000256" key="6">
    <source>
        <dbReference type="ARBA" id="ARBA00023012"/>
    </source>
</evidence>
<dbReference type="Gene3D" id="1.10.287.130">
    <property type="match status" value="1"/>
</dbReference>
<dbReference type="Gene3D" id="3.30.450.20">
    <property type="entry name" value="PAS domain"/>
    <property type="match status" value="2"/>
</dbReference>
<dbReference type="GO" id="GO:0000155">
    <property type="term" value="F:phosphorelay sensor kinase activity"/>
    <property type="evidence" value="ECO:0007669"/>
    <property type="project" value="InterPro"/>
</dbReference>
<dbReference type="Gene3D" id="3.30.565.10">
    <property type="entry name" value="Histidine kinase-like ATPase, C-terminal domain"/>
    <property type="match status" value="1"/>
</dbReference>
<name>A0A1Y6CI88_9PROT</name>
<evidence type="ECO:0000256" key="7">
    <source>
        <dbReference type="PROSITE-ProRule" id="PRU00169"/>
    </source>
</evidence>
<dbReference type="InterPro" id="IPR011006">
    <property type="entry name" value="CheY-like_superfamily"/>
</dbReference>
<dbReference type="PROSITE" id="PS50110">
    <property type="entry name" value="RESPONSE_REGULATORY"/>
    <property type="match status" value="1"/>
</dbReference>
<evidence type="ECO:0000256" key="5">
    <source>
        <dbReference type="ARBA" id="ARBA00022777"/>
    </source>
</evidence>
<evidence type="ECO:0000256" key="4">
    <source>
        <dbReference type="ARBA" id="ARBA00022679"/>
    </source>
</evidence>
<feature type="modified residue" description="4-aspartylphosphate" evidence="7">
    <location>
        <position position="643"/>
    </location>
</feature>
<feature type="domain" description="Response regulatory" evidence="10">
    <location>
        <begin position="593"/>
        <end position="710"/>
    </location>
</feature>
<keyword evidence="6" id="KW-0902">Two-component regulatory system</keyword>
<feature type="domain" description="Histidine kinase" evidence="9">
    <location>
        <begin position="350"/>
        <end position="570"/>
    </location>
</feature>
<organism evidence="13 14">
    <name type="scientific">Tistlia consotensis USBA 355</name>
    <dbReference type="NCBI Taxonomy" id="560819"/>
    <lineage>
        <taxon>Bacteria</taxon>
        <taxon>Pseudomonadati</taxon>
        <taxon>Pseudomonadota</taxon>
        <taxon>Alphaproteobacteria</taxon>
        <taxon>Rhodospirillales</taxon>
        <taxon>Rhodovibrionaceae</taxon>
        <taxon>Tistlia</taxon>
    </lineage>
</organism>
<comment type="catalytic activity">
    <reaction evidence="1">
        <text>ATP + protein L-histidine = ADP + protein N-phospho-L-histidine.</text>
        <dbReference type="EC" id="2.7.13.3"/>
    </reaction>
</comment>